<gene>
    <name evidence="4" type="ORF">COV55_00790</name>
</gene>
<sequence>MSLIPWTPLLDTFSNLEQEIGSFAPAVNIYENQNNVIVEATLAGIKPEDVEISVHEDVLTIEGSRKSTSEVEEKNYYRKEVRSGSFHRVIALPISVQANKAKADFQNGLLKIILPKETKTKSKNIKIDIKKK</sequence>
<feature type="domain" description="SHSP" evidence="3">
    <location>
        <begin position="18"/>
        <end position="130"/>
    </location>
</feature>
<comment type="caution">
    <text evidence="4">The sequence shown here is derived from an EMBL/GenBank/DDBJ whole genome shotgun (WGS) entry which is preliminary data.</text>
</comment>
<name>A0A2H0NFK4_9BACT</name>
<reference evidence="4 5" key="1">
    <citation type="submission" date="2017-09" db="EMBL/GenBank/DDBJ databases">
        <title>Depth-based differentiation of microbial function through sediment-hosted aquifers and enrichment of novel symbionts in the deep terrestrial subsurface.</title>
        <authorList>
            <person name="Probst A.J."/>
            <person name="Ladd B."/>
            <person name="Jarett J.K."/>
            <person name="Geller-Mcgrath D.E."/>
            <person name="Sieber C.M."/>
            <person name="Emerson J.B."/>
            <person name="Anantharaman K."/>
            <person name="Thomas B.C."/>
            <person name="Malmstrom R."/>
            <person name="Stieglmeier M."/>
            <person name="Klingl A."/>
            <person name="Woyke T."/>
            <person name="Ryan C.M."/>
            <person name="Banfield J.F."/>
        </authorList>
    </citation>
    <scope>NUCLEOTIDE SEQUENCE [LARGE SCALE GENOMIC DNA]</scope>
    <source>
        <strain evidence="4">CG11_big_fil_rev_8_21_14_0_20_36_20</strain>
    </source>
</reference>
<dbReference type="PROSITE" id="PS01031">
    <property type="entry name" value="SHSP"/>
    <property type="match status" value="1"/>
</dbReference>
<dbReference type="PANTHER" id="PTHR11527">
    <property type="entry name" value="HEAT-SHOCK PROTEIN 20 FAMILY MEMBER"/>
    <property type="match status" value="1"/>
</dbReference>
<proteinExistence type="inferred from homology"/>
<dbReference type="Gene3D" id="2.60.40.790">
    <property type="match status" value="1"/>
</dbReference>
<dbReference type="AlphaFoldDB" id="A0A2H0NFK4"/>
<evidence type="ECO:0000313" key="4">
    <source>
        <dbReference type="EMBL" id="PIR06945.1"/>
    </source>
</evidence>
<dbReference type="EMBL" id="PCWQ01000007">
    <property type="protein sequence ID" value="PIR06945.1"/>
    <property type="molecule type" value="Genomic_DNA"/>
</dbReference>
<organism evidence="4 5">
    <name type="scientific">Candidatus Komeilibacteria bacterium CG11_big_fil_rev_8_21_14_0_20_36_20</name>
    <dbReference type="NCBI Taxonomy" id="1974477"/>
    <lineage>
        <taxon>Bacteria</taxon>
        <taxon>Candidatus Komeiliibacteriota</taxon>
    </lineage>
</organism>
<dbReference type="SUPFAM" id="SSF49764">
    <property type="entry name" value="HSP20-like chaperones"/>
    <property type="match status" value="1"/>
</dbReference>
<dbReference type="InterPro" id="IPR002068">
    <property type="entry name" value="A-crystallin/Hsp20_dom"/>
</dbReference>
<evidence type="ECO:0000256" key="1">
    <source>
        <dbReference type="PROSITE-ProRule" id="PRU00285"/>
    </source>
</evidence>
<dbReference type="CDD" id="cd06464">
    <property type="entry name" value="ACD_sHsps-like"/>
    <property type="match status" value="1"/>
</dbReference>
<dbReference type="InterPro" id="IPR031107">
    <property type="entry name" value="Small_HSP"/>
</dbReference>
<evidence type="ECO:0000259" key="3">
    <source>
        <dbReference type="PROSITE" id="PS01031"/>
    </source>
</evidence>
<protein>
    <submittedName>
        <fullName evidence="4">Heat-shock protein</fullName>
    </submittedName>
</protein>
<comment type="similarity">
    <text evidence="1 2">Belongs to the small heat shock protein (HSP20) family.</text>
</comment>
<dbReference type="InterPro" id="IPR008978">
    <property type="entry name" value="HSP20-like_chaperone"/>
</dbReference>
<dbReference type="Pfam" id="PF00011">
    <property type="entry name" value="HSP20"/>
    <property type="match status" value="1"/>
</dbReference>
<evidence type="ECO:0000256" key="2">
    <source>
        <dbReference type="RuleBase" id="RU003616"/>
    </source>
</evidence>
<accession>A0A2H0NFK4</accession>
<dbReference type="Proteomes" id="UP000230564">
    <property type="component" value="Unassembled WGS sequence"/>
</dbReference>
<evidence type="ECO:0000313" key="5">
    <source>
        <dbReference type="Proteomes" id="UP000230564"/>
    </source>
</evidence>